<dbReference type="Gene3D" id="3.30.70.270">
    <property type="match status" value="1"/>
</dbReference>
<dbReference type="GO" id="GO:0043709">
    <property type="term" value="P:cell adhesion involved in single-species biofilm formation"/>
    <property type="evidence" value="ECO:0007669"/>
    <property type="project" value="TreeGrafter"/>
</dbReference>
<dbReference type="RefSeq" id="WP_170077629.1">
    <property type="nucleotide sequence ID" value="NZ_JABAFA010000024.1"/>
</dbReference>
<feature type="transmembrane region" description="Helical" evidence="1">
    <location>
        <begin position="355"/>
        <end position="374"/>
    </location>
</feature>
<dbReference type="PANTHER" id="PTHR45138:SF9">
    <property type="entry name" value="DIGUANYLATE CYCLASE DGCM-RELATED"/>
    <property type="match status" value="1"/>
</dbReference>
<evidence type="ECO:0000256" key="2">
    <source>
        <dbReference type="SAM" id="SignalP"/>
    </source>
</evidence>
<keyword evidence="2" id="KW-0732">Signal</keyword>
<dbReference type="InterPro" id="IPR043128">
    <property type="entry name" value="Rev_trsase/Diguanyl_cyclase"/>
</dbReference>
<dbReference type="EMBL" id="JABAFA010000024">
    <property type="protein sequence ID" value="NMD99244.1"/>
    <property type="molecule type" value="Genomic_DNA"/>
</dbReference>
<dbReference type="GO" id="GO:0052621">
    <property type="term" value="F:diguanylate cyclase activity"/>
    <property type="evidence" value="ECO:0007669"/>
    <property type="project" value="TreeGrafter"/>
</dbReference>
<keyword evidence="1" id="KW-0472">Membrane</keyword>
<dbReference type="PROSITE" id="PS50887">
    <property type="entry name" value="GGDEF"/>
    <property type="match status" value="1"/>
</dbReference>
<dbReference type="PANTHER" id="PTHR45138">
    <property type="entry name" value="REGULATORY COMPONENTS OF SENSORY TRANSDUCTION SYSTEM"/>
    <property type="match status" value="1"/>
</dbReference>
<dbReference type="CDD" id="cd01949">
    <property type="entry name" value="GGDEF"/>
    <property type="match status" value="1"/>
</dbReference>
<protein>
    <submittedName>
        <fullName evidence="4">GGDEF domain-containing protein</fullName>
    </submittedName>
</protein>
<sequence>MMCWKKILCLSLLLQICFLLFALTASAAHLSGEWQYREARRDASELQMVQSAAQGARDWKSFAFPASPPFAEGTRKLYETTQVLPGGDEDTLLFFTTGEKVRVFLDEKLVYTYDETALTSAGGGRMWHLVHLPQVAHPYALTLALSSGDPHTLGVYWSFSLGTEQRETERIFLSDMTLILTLPVAVCMLCITALFYWREHRDRRLYRMLLTFLGNFILWGIAALNTKYFLTDAVLFWWYVLTIAAYFLPITAYAIVYEVLKGRERRVVGWFIRAFFLLFTAALLLELFGMHGLKRLFLLEFVLMALFGPFIFWWCARAARRGDDYCRSLLVPIILFTLLGILDGVNTYLHFLPGDMFLCPFGIYGIAVFLLAILKRMTHREEALGERASRLRSAIVTARDRETHDPLTHALSRAAFRPLLERYLVRAEQKQQAFSLIMFDVDHFKQVNDTYGHEAGDSVLVRLTQAVRANLASRYPLLRWGGEEFFVFCPEMTLAEAAALAEILRSAARSVRVEEQVVTASFGVASYHGASDTADALCARVDAALYAAKQGGRDRVVCEAQDA</sequence>
<dbReference type="FunFam" id="3.30.70.270:FF:000001">
    <property type="entry name" value="Diguanylate cyclase domain protein"/>
    <property type="match status" value="1"/>
</dbReference>
<keyword evidence="5" id="KW-1185">Reference proteome</keyword>
<dbReference type="Proteomes" id="UP000543804">
    <property type="component" value="Unassembled WGS sequence"/>
</dbReference>
<organism evidence="4 5">
    <name type="scientific">Selenomonas bovis</name>
    <dbReference type="NCBI Taxonomy" id="416586"/>
    <lineage>
        <taxon>Bacteria</taxon>
        <taxon>Bacillati</taxon>
        <taxon>Bacillota</taxon>
        <taxon>Negativicutes</taxon>
        <taxon>Selenomonadales</taxon>
        <taxon>Selenomonadaceae</taxon>
        <taxon>Selenomonas</taxon>
    </lineage>
</organism>
<dbReference type="AlphaFoldDB" id="A0A848BAV9"/>
<keyword evidence="1" id="KW-0812">Transmembrane</keyword>
<feature type="transmembrane region" description="Helical" evidence="1">
    <location>
        <begin position="209"/>
        <end position="230"/>
    </location>
</feature>
<feature type="transmembrane region" description="Helical" evidence="1">
    <location>
        <begin position="236"/>
        <end position="256"/>
    </location>
</feature>
<evidence type="ECO:0000259" key="3">
    <source>
        <dbReference type="PROSITE" id="PS50887"/>
    </source>
</evidence>
<feature type="transmembrane region" description="Helical" evidence="1">
    <location>
        <begin position="176"/>
        <end position="197"/>
    </location>
</feature>
<reference evidence="4 5" key="1">
    <citation type="submission" date="2020-04" db="EMBL/GenBank/DDBJ databases">
        <authorList>
            <person name="Hitch T.C.A."/>
            <person name="Wylensek D."/>
            <person name="Clavel T."/>
        </authorList>
    </citation>
    <scope>NUCLEOTIDE SEQUENCE [LARGE SCALE GENOMIC DNA]</scope>
    <source>
        <strain evidence="4 5">PG-130-P53-12</strain>
    </source>
</reference>
<dbReference type="InterPro" id="IPR029787">
    <property type="entry name" value="Nucleotide_cyclase"/>
</dbReference>
<name>A0A848BAV9_9FIRM</name>
<comment type="caution">
    <text evidence="4">The sequence shown here is derived from an EMBL/GenBank/DDBJ whole genome shotgun (WGS) entry which is preliminary data.</text>
</comment>
<keyword evidence="1" id="KW-1133">Transmembrane helix</keyword>
<gene>
    <name evidence="4" type="ORF">HF878_07130</name>
</gene>
<feature type="transmembrane region" description="Helical" evidence="1">
    <location>
        <begin position="328"/>
        <end position="349"/>
    </location>
</feature>
<evidence type="ECO:0000313" key="5">
    <source>
        <dbReference type="Proteomes" id="UP000543804"/>
    </source>
</evidence>
<feature type="domain" description="GGDEF" evidence="3">
    <location>
        <begin position="432"/>
        <end position="561"/>
    </location>
</feature>
<dbReference type="GO" id="GO:0005886">
    <property type="term" value="C:plasma membrane"/>
    <property type="evidence" value="ECO:0007669"/>
    <property type="project" value="TreeGrafter"/>
</dbReference>
<dbReference type="Pfam" id="PF00990">
    <property type="entry name" value="GGDEF"/>
    <property type="match status" value="1"/>
</dbReference>
<evidence type="ECO:0000256" key="1">
    <source>
        <dbReference type="SAM" id="Phobius"/>
    </source>
</evidence>
<feature type="signal peptide" evidence="2">
    <location>
        <begin position="1"/>
        <end position="27"/>
    </location>
</feature>
<proteinExistence type="predicted"/>
<dbReference type="SUPFAM" id="SSF55073">
    <property type="entry name" value="Nucleotide cyclase"/>
    <property type="match status" value="1"/>
</dbReference>
<dbReference type="InterPro" id="IPR000160">
    <property type="entry name" value="GGDEF_dom"/>
</dbReference>
<feature type="chain" id="PRO_5032353686" evidence="2">
    <location>
        <begin position="28"/>
        <end position="563"/>
    </location>
</feature>
<evidence type="ECO:0000313" key="4">
    <source>
        <dbReference type="EMBL" id="NMD99244.1"/>
    </source>
</evidence>
<feature type="transmembrane region" description="Helical" evidence="1">
    <location>
        <begin position="296"/>
        <end position="316"/>
    </location>
</feature>
<accession>A0A848BAV9</accession>
<dbReference type="NCBIfam" id="TIGR00254">
    <property type="entry name" value="GGDEF"/>
    <property type="match status" value="1"/>
</dbReference>
<dbReference type="SMART" id="SM00267">
    <property type="entry name" value="GGDEF"/>
    <property type="match status" value="1"/>
</dbReference>
<dbReference type="InterPro" id="IPR050469">
    <property type="entry name" value="Diguanylate_Cyclase"/>
</dbReference>
<feature type="transmembrane region" description="Helical" evidence="1">
    <location>
        <begin position="268"/>
        <end position="290"/>
    </location>
</feature>
<dbReference type="GO" id="GO:1902201">
    <property type="term" value="P:negative regulation of bacterial-type flagellum-dependent cell motility"/>
    <property type="evidence" value="ECO:0007669"/>
    <property type="project" value="TreeGrafter"/>
</dbReference>